<comment type="subcellular location">
    <subcellularLocation>
        <location evidence="1">Cell membrane</location>
        <topology evidence="1">Multi-pass membrane protein</topology>
    </subcellularLocation>
</comment>
<dbReference type="Proteomes" id="UP000027725">
    <property type="component" value="Unassembled WGS sequence"/>
</dbReference>
<feature type="transmembrane region" description="Helical" evidence="6">
    <location>
        <begin position="6"/>
        <end position="26"/>
    </location>
</feature>
<feature type="transmembrane region" description="Helical" evidence="6">
    <location>
        <begin position="177"/>
        <end position="201"/>
    </location>
</feature>
<dbReference type="GO" id="GO:0005886">
    <property type="term" value="C:plasma membrane"/>
    <property type="evidence" value="ECO:0007669"/>
    <property type="project" value="UniProtKB-SubCell"/>
</dbReference>
<keyword evidence="2" id="KW-1003">Cell membrane</keyword>
<organism evidence="8 9">
    <name type="scientific">Thioclava dalianensis</name>
    <dbReference type="NCBI Taxonomy" id="1185766"/>
    <lineage>
        <taxon>Bacteria</taxon>
        <taxon>Pseudomonadati</taxon>
        <taxon>Pseudomonadota</taxon>
        <taxon>Alphaproteobacteria</taxon>
        <taxon>Rhodobacterales</taxon>
        <taxon>Paracoccaceae</taxon>
        <taxon>Thioclava</taxon>
    </lineage>
</organism>
<protein>
    <submittedName>
        <fullName evidence="8">Na+/Pi-cotransporter</fullName>
    </submittedName>
</protein>
<dbReference type="PANTHER" id="PTHR10010:SF46">
    <property type="entry name" value="SODIUM-DEPENDENT PHOSPHATE TRANSPORT PROTEIN 2B"/>
    <property type="match status" value="1"/>
</dbReference>
<keyword evidence="9" id="KW-1185">Reference proteome</keyword>
<evidence type="ECO:0000256" key="3">
    <source>
        <dbReference type="ARBA" id="ARBA00022692"/>
    </source>
</evidence>
<feature type="transmembrane region" description="Helical" evidence="6">
    <location>
        <begin position="248"/>
        <end position="273"/>
    </location>
</feature>
<evidence type="ECO:0000256" key="2">
    <source>
        <dbReference type="ARBA" id="ARBA00022475"/>
    </source>
</evidence>
<feature type="transmembrane region" description="Helical" evidence="6">
    <location>
        <begin position="69"/>
        <end position="94"/>
    </location>
</feature>
<dbReference type="InterPro" id="IPR038078">
    <property type="entry name" value="PhoU-like_sf"/>
</dbReference>
<feature type="transmembrane region" description="Helical" evidence="6">
    <location>
        <begin position="213"/>
        <end position="236"/>
    </location>
</feature>
<dbReference type="Pfam" id="PF01895">
    <property type="entry name" value="PhoU"/>
    <property type="match status" value="1"/>
</dbReference>
<dbReference type="STRING" id="1185766.SAMN05216224_1161"/>
<dbReference type="GO" id="GO:0044341">
    <property type="term" value="P:sodium-dependent phosphate transport"/>
    <property type="evidence" value="ECO:0007669"/>
    <property type="project" value="InterPro"/>
</dbReference>
<proteinExistence type="predicted"/>
<dbReference type="AlphaFoldDB" id="A0A074TCL7"/>
<feature type="transmembrane region" description="Helical" evidence="6">
    <location>
        <begin position="285"/>
        <end position="303"/>
    </location>
</feature>
<comment type="caution">
    <text evidence="8">The sequence shown here is derived from an EMBL/GenBank/DDBJ whole genome shotgun (WGS) entry which is preliminary data.</text>
</comment>
<feature type="transmembrane region" description="Helical" evidence="6">
    <location>
        <begin position="100"/>
        <end position="125"/>
    </location>
</feature>
<evidence type="ECO:0000256" key="1">
    <source>
        <dbReference type="ARBA" id="ARBA00004651"/>
    </source>
</evidence>
<evidence type="ECO:0000313" key="9">
    <source>
        <dbReference type="Proteomes" id="UP000027725"/>
    </source>
</evidence>
<keyword evidence="3 6" id="KW-0812">Transmembrane</keyword>
<dbReference type="EMBL" id="JHEH01000063">
    <property type="protein sequence ID" value="KEP67885.1"/>
    <property type="molecule type" value="Genomic_DNA"/>
</dbReference>
<evidence type="ECO:0000256" key="6">
    <source>
        <dbReference type="SAM" id="Phobius"/>
    </source>
</evidence>
<feature type="transmembrane region" description="Helical" evidence="6">
    <location>
        <begin position="137"/>
        <end position="157"/>
    </location>
</feature>
<dbReference type="InterPro" id="IPR026022">
    <property type="entry name" value="PhoU_dom"/>
</dbReference>
<dbReference type="eggNOG" id="COG1283">
    <property type="taxonomic scope" value="Bacteria"/>
</dbReference>
<gene>
    <name evidence="8" type="ORF">DL1_18310</name>
</gene>
<feature type="domain" description="PhoU" evidence="7">
    <location>
        <begin position="343"/>
        <end position="423"/>
    </location>
</feature>
<sequence>MGERMIYFLINLAGAVALLLWAVRLIRTGVERAFMASLRKALRRTAGTRISAMGAGTCAAMLLQSSTAVAILTAGFAASGTVTAVSGVALVLGADLGSSIVAQILLSPIHVLVPALLVIGVMLFLKSKARRPRQAGRILVGLALVLLALGMIGEATAPLRESELVDAVLTRLGSDLVSAFLLGALLTWAMHSSIAAVLMFVTFAGQGLLPAPGAAAMVLGANLGGAIIPVILTLSADPVPRRIMVSNFVLRGGGAALVLIGLIVDPQALGFLGSTVARQVINLHLVFNLGVVLVSLPLIPSVLRLAEAVVVERKEASQMRITALDQDGLGNPGHALGNAARELLRMGEQVFEMLQPALGLFVHWDPEVAARIKRNENEVDRMHYEIKLYVARLNETRLSTEQSRRAMEIAMVANHLEDAGDQISTNLVALAQRIYERGLTFSDEGLRELTDFHDRVASNTRLALNVLMSGELEDARQLVEEKDRTRAAEADLQAAHLARLRANNSASVETTNIHQETVRALKQINTDVTYVAYPILEQAGDLRATRLTG</sequence>
<evidence type="ECO:0000259" key="7">
    <source>
        <dbReference type="Pfam" id="PF01895"/>
    </source>
</evidence>
<dbReference type="InterPro" id="IPR003841">
    <property type="entry name" value="Na/Pi_transpt"/>
</dbReference>
<keyword evidence="5 6" id="KW-0472">Membrane</keyword>
<dbReference type="GO" id="GO:0005436">
    <property type="term" value="F:sodium:phosphate symporter activity"/>
    <property type="evidence" value="ECO:0007669"/>
    <property type="project" value="InterPro"/>
</dbReference>
<evidence type="ECO:0000256" key="4">
    <source>
        <dbReference type="ARBA" id="ARBA00022989"/>
    </source>
</evidence>
<dbReference type="PANTHER" id="PTHR10010">
    <property type="entry name" value="SOLUTE CARRIER FAMILY 34 SODIUM PHOSPHATE , MEMBER 2-RELATED"/>
    <property type="match status" value="1"/>
</dbReference>
<name>A0A074TCL7_9RHOB</name>
<dbReference type="Gene3D" id="1.20.58.220">
    <property type="entry name" value="Phosphate transport system protein phou homolog 2, domain 2"/>
    <property type="match status" value="1"/>
</dbReference>
<evidence type="ECO:0000313" key="8">
    <source>
        <dbReference type="EMBL" id="KEP67885.1"/>
    </source>
</evidence>
<dbReference type="NCBIfam" id="NF037997">
    <property type="entry name" value="Na_Pi_symport"/>
    <property type="match status" value="1"/>
</dbReference>
<dbReference type="SUPFAM" id="SSF109755">
    <property type="entry name" value="PhoU-like"/>
    <property type="match status" value="1"/>
</dbReference>
<dbReference type="Pfam" id="PF02690">
    <property type="entry name" value="Na_Pi_cotrans"/>
    <property type="match status" value="2"/>
</dbReference>
<accession>A0A074TCL7</accession>
<keyword evidence="4 6" id="KW-1133">Transmembrane helix</keyword>
<reference evidence="8 9" key="1">
    <citation type="submission" date="2014-03" db="EMBL/GenBank/DDBJ databases">
        <title>The draft genome sequence of Thioclava dalianensis DLFJ1-1.</title>
        <authorList>
            <person name="Lai Q."/>
            <person name="Shao Z."/>
        </authorList>
    </citation>
    <scope>NUCLEOTIDE SEQUENCE [LARGE SCALE GENOMIC DNA]</scope>
    <source>
        <strain evidence="8 9">DLFJ1-1</strain>
    </source>
</reference>
<evidence type="ECO:0000256" key="5">
    <source>
        <dbReference type="ARBA" id="ARBA00023136"/>
    </source>
</evidence>